<accession>A0A553NBB3</accession>
<keyword evidence="2" id="KW-1185">Reference proteome</keyword>
<dbReference type="Pfam" id="PF16093">
    <property type="entry name" value="PAC4"/>
    <property type="match status" value="1"/>
</dbReference>
<evidence type="ECO:0000313" key="2">
    <source>
        <dbReference type="Proteomes" id="UP000318571"/>
    </source>
</evidence>
<dbReference type="PANTHER" id="PTHR33559:SF1">
    <property type="entry name" value="PROTEASOME ASSEMBLY CHAPERONE 4"/>
    <property type="match status" value="1"/>
</dbReference>
<dbReference type="GO" id="GO:0043248">
    <property type="term" value="P:proteasome assembly"/>
    <property type="evidence" value="ECO:0007669"/>
    <property type="project" value="InterPro"/>
</dbReference>
<name>A0A553NBB3_TIGCA</name>
<gene>
    <name evidence="1" type="ORF">TCAL_04619</name>
</gene>
<dbReference type="AlphaFoldDB" id="A0A553NBB3"/>
<dbReference type="Proteomes" id="UP000318571">
    <property type="component" value="Chromosome 10"/>
</dbReference>
<comment type="caution">
    <text evidence="1">The sequence shown here is derived from an EMBL/GenBank/DDBJ whole genome shotgun (WGS) entry which is preliminary data.</text>
</comment>
<organism evidence="1 2">
    <name type="scientific">Tigriopus californicus</name>
    <name type="common">Marine copepod</name>
    <dbReference type="NCBI Taxonomy" id="6832"/>
    <lineage>
        <taxon>Eukaryota</taxon>
        <taxon>Metazoa</taxon>
        <taxon>Ecdysozoa</taxon>
        <taxon>Arthropoda</taxon>
        <taxon>Crustacea</taxon>
        <taxon>Multicrustacea</taxon>
        <taxon>Hexanauplia</taxon>
        <taxon>Copepoda</taxon>
        <taxon>Harpacticoida</taxon>
        <taxon>Harpacticidae</taxon>
        <taxon>Tigriopus</taxon>
    </lineage>
</organism>
<dbReference type="EMBL" id="VCGU01000458">
    <property type="protein sequence ID" value="TRY62707.1"/>
    <property type="molecule type" value="Genomic_DNA"/>
</dbReference>
<evidence type="ECO:0000313" key="1">
    <source>
        <dbReference type="EMBL" id="TRY62707.1"/>
    </source>
</evidence>
<reference evidence="1 2" key="1">
    <citation type="journal article" date="2018" name="Nat. Ecol. Evol.">
        <title>Genomic signatures of mitonuclear coevolution across populations of Tigriopus californicus.</title>
        <authorList>
            <person name="Barreto F.S."/>
            <person name="Watson E.T."/>
            <person name="Lima T.G."/>
            <person name="Willett C.S."/>
            <person name="Edmands S."/>
            <person name="Li W."/>
            <person name="Burton R.S."/>
        </authorList>
    </citation>
    <scope>NUCLEOTIDE SEQUENCE [LARGE SCALE GENOMIC DNA]</scope>
    <source>
        <strain evidence="1 2">San Diego</strain>
    </source>
</reference>
<dbReference type="PANTHER" id="PTHR33559">
    <property type="entry name" value="PROTEASOME ASSEMBLY CHAPERONE 4"/>
    <property type="match status" value="1"/>
</dbReference>
<proteinExistence type="predicted"/>
<sequence>MSETPVGVTVSQFQLALDESSGLPAAFVQILHFGPALWWVWIGDSQAQAGDLAVAFPGVHTAAARTSVLGSLNDSVSEELCAKLSQRLRNPIYLSYNYLTTARAMAELEKALLVALKDRQLV</sequence>
<protein>
    <recommendedName>
        <fullName evidence="3">Proteasome assembly chaperone 4</fullName>
    </recommendedName>
</protein>
<dbReference type="InterPro" id="IPR032157">
    <property type="entry name" value="PAC4"/>
</dbReference>
<evidence type="ECO:0008006" key="3">
    <source>
        <dbReference type="Google" id="ProtNLM"/>
    </source>
</evidence>